<keyword evidence="1" id="KW-0812">Transmembrane</keyword>
<name>A0A2S7T1A2_9BACT</name>
<evidence type="ECO:0000256" key="1">
    <source>
        <dbReference type="SAM" id="Phobius"/>
    </source>
</evidence>
<dbReference type="Proteomes" id="UP000239872">
    <property type="component" value="Unassembled WGS sequence"/>
</dbReference>
<proteinExistence type="predicted"/>
<dbReference type="AlphaFoldDB" id="A0A2S7T1A2"/>
<organism evidence="2 3">
    <name type="scientific">Flavipsychrobacter stenotrophus</name>
    <dbReference type="NCBI Taxonomy" id="2077091"/>
    <lineage>
        <taxon>Bacteria</taxon>
        <taxon>Pseudomonadati</taxon>
        <taxon>Bacteroidota</taxon>
        <taxon>Chitinophagia</taxon>
        <taxon>Chitinophagales</taxon>
        <taxon>Chitinophagaceae</taxon>
        <taxon>Flavipsychrobacter</taxon>
    </lineage>
</organism>
<keyword evidence="1" id="KW-0472">Membrane</keyword>
<accession>A0A2S7T1A2</accession>
<protein>
    <submittedName>
        <fullName evidence="2">Uncharacterized protein</fullName>
    </submittedName>
</protein>
<sequence>METNNQSNKMQVNTGFFSGMGGVIAIVSILFLPIIGCGGDTITGVGIFKSNQVSSEIKLFIGIAVLMGLVLIFLRKYLVAAITGIAGLVSLLIAYSIAHSKIAGIELKFGAFFAMIGFAISSLVNFLKMSNTEDAKKL</sequence>
<feature type="transmembrane region" description="Helical" evidence="1">
    <location>
        <begin position="12"/>
        <end position="35"/>
    </location>
</feature>
<keyword evidence="1" id="KW-1133">Transmembrane helix</keyword>
<gene>
    <name evidence="2" type="ORF">CJD36_004410</name>
</gene>
<reference evidence="2 3" key="1">
    <citation type="submission" date="2018-01" db="EMBL/GenBank/DDBJ databases">
        <title>A novel member of the phylum Bacteroidetes isolated from glacier ice.</title>
        <authorList>
            <person name="Liu Q."/>
            <person name="Xin Y.-H."/>
        </authorList>
    </citation>
    <scope>NUCLEOTIDE SEQUENCE [LARGE SCALE GENOMIC DNA]</scope>
    <source>
        <strain evidence="2 3">RB1R16</strain>
    </source>
</reference>
<dbReference type="EMBL" id="PPSL01000001">
    <property type="protein sequence ID" value="PQJ12993.1"/>
    <property type="molecule type" value="Genomic_DNA"/>
</dbReference>
<evidence type="ECO:0000313" key="3">
    <source>
        <dbReference type="Proteomes" id="UP000239872"/>
    </source>
</evidence>
<feature type="transmembrane region" description="Helical" evidence="1">
    <location>
        <begin position="109"/>
        <end position="127"/>
    </location>
</feature>
<dbReference type="RefSeq" id="WP_105037877.1">
    <property type="nucleotide sequence ID" value="NZ_PPSL01000001.1"/>
</dbReference>
<feature type="transmembrane region" description="Helical" evidence="1">
    <location>
        <begin position="79"/>
        <end position="97"/>
    </location>
</feature>
<feature type="transmembrane region" description="Helical" evidence="1">
    <location>
        <begin position="55"/>
        <end position="74"/>
    </location>
</feature>
<keyword evidence="3" id="KW-1185">Reference proteome</keyword>
<comment type="caution">
    <text evidence="2">The sequence shown here is derived from an EMBL/GenBank/DDBJ whole genome shotgun (WGS) entry which is preliminary data.</text>
</comment>
<evidence type="ECO:0000313" key="2">
    <source>
        <dbReference type="EMBL" id="PQJ12993.1"/>
    </source>
</evidence>